<evidence type="ECO:0000313" key="1">
    <source>
        <dbReference type="EMBL" id="WMW22097.1"/>
    </source>
</evidence>
<dbReference type="GO" id="GO:0031250">
    <property type="term" value="C:anaerobic ribonucleoside-triphosphate reductase complex"/>
    <property type="evidence" value="ECO:0007669"/>
    <property type="project" value="TreeGrafter"/>
</dbReference>
<accession>A0AA51YGJ3</accession>
<dbReference type="Proteomes" id="UP001183006">
    <property type="component" value="Chromosome"/>
</dbReference>
<dbReference type="InterPro" id="IPR012833">
    <property type="entry name" value="NrdD"/>
</dbReference>
<dbReference type="GO" id="GO:0006260">
    <property type="term" value="P:DNA replication"/>
    <property type="evidence" value="ECO:0007669"/>
    <property type="project" value="InterPro"/>
</dbReference>
<name>A0AA51YGJ3_9EURY</name>
<gene>
    <name evidence="1" type="primary">nrdD</name>
    <name evidence="1" type="ORF">RE476_12095</name>
</gene>
<sequence length="604" mass="68558">MEVGSHKTIDRLDFRDPTELVDDALLNNSWLLKENSNTRLSPSVIDLHIAAQIKKQYALEKLYSKESSWAHKEGLIHIHDLHSPFTPYCNGIDARIFLKDGLRFPDTVSLPAKRFESALYHAMSFMVHSQQFFAGAQAIDMLNWMLAPHLHFDDISEEQLRQIVQGFMFQMNQSNRIGAQSAFTNIGLRITCPPLIADQKAIFAGKELEDSYSFFEEEARTIYKVMMDVAGNGDGQGSPFTFPLITTAITKDLDFNDPLWKLTMQATASTGAPYFLNLKADYLADETVHAMCCRLFAKHTGGIWNAGGMGNGSNKVVSINLPGVSLRARDMDEFFEELDNVMDISKQALLDGNRIIEKALYEWKILPWLLMVTDDGIPYYEFEKRHLTFGVVGLNECLMNLTGETLPEQQGTGLQIISHMADRIQQYSREDEIDYTLEQTPAESTAYRFAMIDHMKFKEGANVQGTDDAPYYTNSTHVPYKSNISLVNRIKTESVFHPYFTGGTICHIWMGESTPDPGGLSEFIDMISQTELAYFCFSPDFSICINGHSSKGLQESCPQCQGEIVDHISRVTGYYGHVNNWNPGKIKEYEERHRYRMDCRQKDK</sequence>
<dbReference type="GeneID" id="84230894"/>
<protein>
    <submittedName>
        <fullName evidence="1">Anaerobic ribonucleoside-triphosphate reductase</fullName>
        <ecNumber evidence="1">1.17.4.2</ecNumber>
    </submittedName>
</protein>
<reference evidence="1" key="1">
    <citation type="submission" date="2023-08" db="EMBL/GenBank/DDBJ databases">
        <title>Methanolobus mangrovi sp. nov. and Methanolobus sediminis sp. nov, two novel methylotrophic methanogens isolated from mangrove sediments in China.</title>
        <authorList>
            <person name="Zhou J."/>
        </authorList>
    </citation>
    <scope>NUCLEOTIDE SEQUENCE</scope>
    <source>
        <strain evidence="1">FTZ2</strain>
    </source>
</reference>
<dbReference type="KEGG" id="mmav:RE476_12095"/>
<dbReference type="NCBIfam" id="TIGR02487">
    <property type="entry name" value="NrdD"/>
    <property type="match status" value="1"/>
</dbReference>
<dbReference type="GO" id="GO:0008998">
    <property type="term" value="F:ribonucleoside-triphosphate reductase (thioredoxin) activity"/>
    <property type="evidence" value="ECO:0007669"/>
    <property type="project" value="UniProtKB-EC"/>
</dbReference>
<dbReference type="PANTHER" id="PTHR21075">
    <property type="entry name" value="ANAEROBIC RIBONUCLEOSIDE-TRIPHOSPHATE REDUCTASE"/>
    <property type="match status" value="1"/>
</dbReference>
<dbReference type="GO" id="GO:0004748">
    <property type="term" value="F:ribonucleoside-diphosphate reductase activity, thioredoxin disulfide as acceptor"/>
    <property type="evidence" value="ECO:0007669"/>
    <property type="project" value="TreeGrafter"/>
</dbReference>
<keyword evidence="1" id="KW-0560">Oxidoreductase</keyword>
<dbReference type="Gene3D" id="3.20.70.20">
    <property type="match status" value="1"/>
</dbReference>
<keyword evidence="2" id="KW-1185">Reference proteome</keyword>
<evidence type="ECO:0000313" key="2">
    <source>
        <dbReference type="Proteomes" id="UP001183006"/>
    </source>
</evidence>
<organism evidence="1 2">
    <name type="scientific">Methanolobus mangrovi</name>
    <dbReference type="NCBI Taxonomy" id="3072977"/>
    <lineage>
        <taxon>Archaea</taxon>
        <taxon>Methanobacteriati</taxon>
        <taxon>Methanobacteriota</taxon>
        <taxon>Stenosarchaea group</taxon>
        <taxon>Methanomicrobia</taxon>
        <taxon>Methanosarcinales</taxon>
        <taxon>Methanosarcinaceae</taxon>
        <taxon>Methanolobus</taxon>
    </lineage>
</organism>
<proteinExistence type="predicted"/>
<dbReference type="Pfam" id="PF13597">
    <property type="entry name" value="NRDD"/>
    <property type="match status" value="1"/>
</dbReference>
<dbReference type="RefSeq" id="WP_309307890.1">
    <property type="nucleotide sequence ID" value="NZ_CP133594.1"/>
</dbReference>
<dbReference type="SUPFAM" id="SSF51998">
    <property type="entry name" value="PFL-like glycyl radical enzymes"/>
    <property type="match status" value="1"/>
</dbReference>
<dbReference type="EC" id="1.17.4.2" evidence="1"/>
<dbReference type="PANTHER" id="PTHR21075:SF0">
    <property type="entry name" value="ANAEROBIC RIBONUCLEOSIDE-TRIPHOSPHATE REDUCTASE"/>
    <property type="match status" value="1"/>
</dbReference>
<dbReference type="GO" id="GO:0009265">
    <property type="term" value="P:2'-deoxyribonucleotide biosynthetic process"/>
    <property type="evidence" value="ECO:0007669"/>
    <property type="project" value="TreeGrafter"/>
</dbReference>
<dbReference type="AlphaFoldDB" id="A0AA51YGJ3"/>
<dbReference type="EMBL" id="CP133594">
    <property type="protein sequence ID" value="WMW22097.1"/>
    <property type="molecule type" value="Genomic_DNA"/>
</dbReference>